<accession>A0A0C3E8H3</accession>
<dbReference type="Pfam" id="PF24883">
    <property type="entry name" value="NPHP3_N"/>
    <property type="match status" value="1"/>
</dbReference>
<dbReference type="HOGENOM" id="CLU_1099045_0_0_1"/>
<keyword evidence="1" id="KW-0677">Repeat</keyword>
<protein>
    <recommendedName>
        <fullName evidence="3">Nephrocystin 3-like N-terminal domain-containing protein</fullName>
    </recommendedName>
</protein>
<evidence type="ECO:0000313" key="4">
    <source>
        <dbReference type="EMBL" id="KIM64679.1"/>
    </source>
</evidence>
<dbReference type="Proteomes" id="UP000053989">
    <property type="component" value="Unassembled WGS sequence"/>
</dbReference>
<sequence>MCSWSRSGHEEAVHRRQKNRNPERDHRLDRRSYSNGPQDLLASWSSWQGQLSHCTYNRFACAELRQTRIVLLLLPGQTGGKASRKVIPTIARDLAAWDIRLKPILADALALDPSLGSTPDVMQQWQKLILEPLSRLEGAMVGNVVVVIDALDESGDDATRQHILGFLTSPDPAELPSKLRILVTCRPEADIRRGLNSVRHIKSRSLDDCSECPFVRFDRTRQARRGNKLTFEWPAWPNLVLLHPAPFFFFLYN</sequence>
<gene>
    <name evidence="4" type="ORF">SCLCIDRAFT_614139</name>
</gene>
<dbReference type="AlphaFoldDB" id="A0A0C3E8H3"/>
<dbReference type="InParanoid" id="A0A0C3E8H3"/>
<reference evidence="4 5" key="1">
    <citation type="submission" date="2014-04" db="EMBL/GenBank/DDBJ databases">
        <authorList>
            <consortium name="DOE Joint Genome Institute"/>
            <person name="Kuo A."/>
            <person name="Kohler A."/>
            <person name="Nagy L.G."/>
            <person name="Floudas D."/>
            <person name="Copeland A."/>
            <person name="Barry K.W."/>
            <person name="Cichocki N."/>
            <person name="Veneault-Fourrey C."/>
            <person name="LaButti K."/>
            <person name="Lindquist E.A."/>
            <person name="Lipzen A."/>
            <person name="Lundell T."/>
            <person name="Morin E."/>
            <person name="Murat C."/>
            <person name="Sun H."/>
            <person name="Tunlid A."/>
            <person name="Henrissat B."/>
            <person name="Grigoriev I.V."/>
            <person name="Hibbett D.S."/>
            <person name="Martin F."/>
            <person name="Nordberg H.P."/>
            <person name="Cantor M.N."/>
            <person name="Hua S.X."/>
        </authorList>
    </citation>
    <scope>NUCLEOTIDE SEQUENCE [LARGE SCALE GENOMIC DNA]</scope>
    <source>
        <strain evidence="4 5">Foug A</strain>
    </source>
</reference>
<organism evidence="4 5">
    <name type="scientific">Scleroderma citrinum Foug A</name>
    <dbReference type="NCBI Taxonomy" id="1036808"/>
    <lineage>
        <taxon>Eukaryota</taxon>
        <taxon>Fungi</taxon>
        <taxon>Dikarya</taxon>
        <taxon>Basidiomycota</taxon>
        <taxon>Agaricomycotina</taxon>
        <taxon>Agaricomycetes</taxon>
        <taxon>Agaricomycetidae</taxon>
        <taxon>Boletales</taxon>
        <taxon>Sclerodermatineae</taxon>
        <taxon>Sclerodermataceae</taxon>
        <taxon>Scleroderma</taxon>
    </lineage>
</organism>
<dbReference type="OrthoDB" id="163438at2759"/>
<dbReference type="STRING" id="1036808.A0A0C3E8H3"/>
<proteinExistence type="predicted"/>
<name>A0A0C3E8H3_9AGAM</name>
<reference evidence="5" key="2">
    <citation type="submission" date="2015-01" db="EMBL/GenBank/DDBJ databases">
        <title>Evolutionary Origins and Diversification of the Mycorrhizal Mutualists.</title>
        <authorList>
            <consortium name="DOE Joint Genome Institute"/>
            <consortium name="Mycorrhizal Genomics Consortium"/>
            <person name="Kohler A."/>
            <person name="Kuo A."/>
            <person name="Nagy L.G."/>
            <person name="Floudas D."/>
            <person name="Copeland A."/>
            <person name="Barry K.W."/>
            <person name="Cichocki N."/>
            <person name="Veneault-Fourrey C."/>
            <person name="LaButti K."/>
            <person name="Lindquist E.A."/>
            <person name="Lipzen A."/>
            <person name="Lundell T."/>
            <person name="Morin E."/>
            <person name="Murat C."/>
            <person name="Riley R."/>
            <person name="Ohm R."/>
            <person name="Sun H."/>
            <person name="Tunlid A."/>
            <person name="Henrissat B."/>
            <person name="Grigoriev I.V."/>
            <person name="Hibbett D.S."/>
            <person name="Martin F."/>
        </authorList>
    </citation>
    <scope>NUCLEOTIDE SEQUENCE [LARGE SCALE GENOMIC DNA]</scope>
    <source>
        <strain evidence="5">Foug A</strain>
    </source>
</reference>
<feature type="compositionally biased region" description="Basic and acidic residues" evidence="2">
    <location>
        <begin position="7"/>
        <end position="32"/>
    </location>
</feature>
<evidence type="ECO:0000256" key="2">
    <source>
        <dbReference type="SAM" id="MobiDB-lite"/>
    </source>
</evidence>
<dbReference type="InterPro" id="IPR056884">
    <property type="entry name" value="NPHP3-like_N"/>
</dbReference>
<evidence type="ECO:0000256" key="1">
    <source>
        <dbReference type="ARBA" id="ARBA00022737"/>
    </source>
</evidence>
<evidence type="ECO:0000313" key="5">
    <source>
        <dbReference type="Proteomes" id="UP000053989"/>
    </source>
</evidence>
<feature type="region of interest" description="Disordered" evidence="2">
    <location>
        <begin position="1"/>
        <end position="34"/>
    </location>
</feature>
<feature type="domain" description="Nephrocystin 3-like N-terminal" evidence="3">
    <location>
        <begin position="83"/>
        <end position="186"/>
    </location>
</feature>
<evidence type="ECO:0000259" key="3">
    <source>
        <dbReference type="Pfam" id="PF24883"/>
    </source>
</evidence>
<keyword evidence="5" id="KW-1185">Reference proteome</keyword>
<dbReference type="EMBL" id="KN822027">
    <property type="protein sequence ID" value="KIM64679.1"/>
    <property type="molecule type" value="Genomic_DNA"/>
</dbReference>